<sequence length="145" mass="16557">MARSLRSVREGNALHTAQRDFSRLRRQMSLKLHCNSWQQQQQQQCLHITGRGGARRSLAPRRACESCLSIQRSTSVYRKRYSPSSGEGWFQLYFLPSQPGPGEAVQECRLLPLPRQLRATTRGSTDSTTLKKQACTKFKNFGDKN</sequence>
<evidence type="ECO:0000313" key="1">
    <source>
        <dbReference type="EMBL" id="KAL3393619.1"/>
    </source>
</evidence>
<protein>
    <submittedName>
        <fullName evidence="1">Uncharacterized protein</fullName>
    </submittedName>
</protein>
<comment type="caution">
    <text evidence="1">The sequence shown here is derived from an EMBL/GenBank/DDBJ whole genome shotgun (WGS) entry which is preliminary data.</text>
</comment>
<accession>A0ABD2WLT4</accession>
<evidence type="ECO:0000313" key="2">
    <source>
        <dbReference type="Proteomes" id="UP001627154"/>
    </source>
</evidence>
<proteinExistence type="predicted"/>
<name>A0ABD2WLT4_9HYME</name>
<reference evidence="1 2" key="1">
    <citation type="journal article" date="2024" name="bioRxiv">
        <title>A reference genome for Trichogramma kaykai: A tiny desert-dwelling parasitoid wasp with competing sex-ratio distorters.</title>
        <authorList>
            <person name="Culotta J."/>
            <person name="Lindsey A.R."/>
        </authorList>
    </citation>
    <scope>NUCLEOTIDE SEQUENCE [LARGE SCALE GENOMIC DNA]</scope>
    <source>
        <strain evidence="1 2">KSX58</strain>
    </source>
</reference>
<dbReference type="AlphaFoldDB" id="A0ABD2WLT4"/>
<keyword evidence="2" id="KW-1185">Reference proteome</keyword>
<organism evidence="1 2">
    <name type="scientific">Trichogramma kaykai</name>
    <dbReference type="NCBI Taxonomy" id="54128"/>
    <lineage>
        <taxon>Eukaryota</taxon>
        <taxon>Metazoa</taxon>
        <taxon>Ecdysozoa</taxon>
        <taxon>Arthropoda</taxon>
        <taxon>Hexapoda</taxon>
        <taxon>Insecta</taxon>
        <taxon>Pterygota</taxon>
        <taxon>Neoptera</taxon>
        <taxon>Endopterygota</taxon>
        <taxon>Hymenoptera</taxon>
        <taxon>Apocrita</taxon>
        <taxon>Proctotrupomorpha</taxon>
        <taxon>Chalcidoidea</taxon>
        <taxon>Trichogrammatidae</taxon>
        <taxon>Trichogramma</taxon>
    </lineage>
</organism>
<dbReference type="Proteomes" id="UP001627154">
    <property type="component" value="Unassembled WGS sequence"/>
</dbReference>
<dbReference type="EMBL" id="JBJJXI010000096">
    <property type="protein sequence ID" value="KAL3393619.1"/>
    <property type="molecule type" value="Genomic_DNA"/>
</dbReference>
<gene>
    <name evidence="1" type="ORF">TKK_011892</name>
</gene>